<protein>
    <submittedName>
        <fullName evidence="2">Uncharacterized protein</fullName>
    </submittedName>
</protein>
<dbReference type="Proteomes" id="UP000218334">
    <property type="component" value="Unassembled WGS sequence"/>
</dbReference>
<evidence type="ECO:0000313" key="2">
    <source>
        <dbReference type="EMBL" id="PBK59873.1"/>
    </source>
</evidence>
<feature type="region of interest" description="Disordered" evidence="1">
    <location>
        <begin position="243"/>
        <end position="262"/>
    </location>
</feature>
<evidence type="ECO:0000256" key="1">
    <source>
        <dbReference type="SAM" id="MobiDB-lite"/>
    </source>
</evidence>
<reference evidence="3" key="1">
    <citation type="journal article" date="2017" name="Nat. Ecol. Evol.">
        <title>Genome expansion and lineage-specific genetic innovations in the forest pathogenic fungi Armillaria.</title>
        <authorList>
            <person name="Sipos G."/>
            <person name="Prasanna A.N."/>
            <person name="Walter M.C."/>
            <person name="O'Connor E."/>
            <person name="Balint B."/>
            <person name="Krizsan K."/>
            <person name="Kiss B."/>
            <person name="Hess J."/>
            <person name="Varga T."/>
            <person name="Slot J."/>
            <person name="Riley R."/>
            <person name="Boka B."/>
            <person name="Rigling D."/>
            <person name="Barry K."/>
            <person name="Lee J."/>
            <person name="Mihaltcheva S."/>
            <person name="LaButti K."/>
            <person name="Lipzen A."/>
            <person name="Waldron R."/>
            <person name="Moloney N.M."/>
            <person name="Sperisen C."/>
            <person name="Kredics L."/>
            <person name="Vagvoelgyi C."/>
            <person name="Patrignani A."/>
            <person name="Fitzpatrick D."/>
            <person name="Nagy I."/>
            <person name="Doyle S."/>
            <person name="Anderson J.B."/>
            <person name="Grigoriev I.V."/>
            <person name="Gueldener U."/>
            <person name="Muensterkoetter M."/>
            <person name="Nagy L.G."/>
        </authorList>
    </citation>
    <scope>NUCLEOTIDE SEQUENCE [LARGE SCALE GENOMIC DNA]</scope>
    <source>
        <strain evidence="3">28-4</strain>
    </source>
</reference>
<organism evidence="2 3">
    <name type="scientific">Armillaria solidipes</name>
    <dbReference type="NCBI Taxonomy" id="1076256"/>
    <lineage>
        <taxon>Eukaryota</taxon>
        <taxon>Fungi</taxon>
        <taxon>Dikarya</taxon>
        <taxon>Basidiomycota</taxon>
        <taxon>Agaricomycotina</taxon>
        <taxon>Agaricomycetes</taxon>
        <taxon>Agaricomycetidae</taxon>
        <taxon>Agaricales</taxon>
        <taxon>Marasmiineae</taxon>
        <taxon>Physalacriaceae</taxon>
        <taxon>Armillaria</taxon>
    </lineage>
</organism>
<proteinExistence type="predicted"/>
<dbReference type="EMBL" id="KZ293496">
    <property type="protein sequence ID" value="PBK59873.1"/>
    <property type="molecule type" value="Genomic_DNA"/>
</dbReference>
<name>A0A2H3B7N8_9AGAR</name>
<gene>
    <name evidence="2" type="ORF">ARMSODRAFT_1070962</name>
</gene>
<evidence type="ECO:0000313" key="3">
    <source>
        <dbReference type="Proteomes" id="UP000218334"/>
    </source>
</evidence>
<dbReference type="AlphaFoldDB" id="A0A2H3B7N8"/>
<accession>A0A2H3B7N8</accession>
<feature type="compositionally biased region" description="Basic and acidic residues" evidence="1">
    <location>
        <begin position="253"/>
        <end position="262"/>
    </location>
</feature>
<sequence length="262" mass="29494">MRPAGSLLPARSLSPALRRALVLKIAEERGISQNRVCARGELPITFSSSSHCPAPSVTVISEATVPEEVSDLILEFVWLDHPSYYTALLHSCSHIKIFYYPTRHRLFRFIRYDPSSYDLLLVIFSKNIKLSSFVQILALDAKHIPDIHKLSHLTAVRTLFLYSEGPRPTTISAEVLDRPVPMTHVHDVLLFNVTLDINGFRKLLHLCPGWTELGTENAVITDVPGGIDGNDCVRQYHFKRIPTRPRQSLSRRSSMESDAKVG</sequence>
<keyword evidence="3" id="KW-1185">Reference proteome</keyword>